<feature type="domain" description="C2H2-type" evidence="7">
    <location>
        <begin position="318"/>
        <end position="345"/>
    </location>
</feature>
<feature type="region of interest" description="Disordered" evidence="6">
    <location>
        <begin position="58"/>
        <end position="87"/>
    </location>
</feature>
<name>A0A2T7P5K1_POMCA</name>
<accession>A0A2T7P5K1</accession>
<feature type="region of interest" description="Disordered" evidence="6">
    <location>
        <begin position="104"/>
        <end position="185"/>
    </location>
</feature>
<dbReference type="AlphaFoldDB" id="A0A2T7P5K1"/>
<feature type="compositionally biased region" description="Polar residues" evidence="6">
    <location>
        <begin position="197"/>
        <end position="208"/>
    </location>
</feature>
<feature type="region of interest" description="Disordered" evidence="6">
    <location>
        <begin position="504"/>
        <end position="525"/>
    </location>
</feature>
<feature type="compositionally biased region" description="Polar residues" evidence="6">
    <location>
        <begin position="58"/>
        <end position="67"/>
    </location>
</feature>
<dbReference type="Proteomes" id="UP000245119">
    <property type="component" value="Linkage Group LG6"/>
</dbReference>
<evidence type="ECO:0000313" key="9">
    <source>
        <dbReference type="Proteomes" id="UP000245119"/>
    </source>
</evidence>
<dbReference type="PANTHER" id="PTHR24379:SF121">
    <property type="entry name" value="C2H2-TYPE DOMAIN-CONTAINING PROTEIN"/>
    <property type="match status" value="1"/>
</dbReference>
<dbReference type="InterPro" id="IPR013087">
    <property type="entry name" value="Znf_C2H2_type"/>
</dbReference>
<dbReference type="OrthoDB" id="2687452at2759"/>
<evidence type="ECO:0000256" key="3">
    <source>
        <dbReference type="ARBA" id="ARBA00022771"/>
    </source>
</evidence>
<organism evidence="8 9">
    <name type="scientific">Pomacea canaliculata</name>
    <name type="common">Golden apple snail</name>
    <dbReference type="NCBI Taxonomy" id="400727"/>
    <lineage>
        <taxon>Eukaryota</taxon>
        <taxon>Metazoa</taxon>
        <taxon>Spiralia</taxon>
        <taxon>Lophotrochozoa</taxon>
        <taxon>Mollusca</taxon>
        <taxon>Gastropoda</taxon>
        <taxon>Caenogastropoda</taxon>
        <taxon>Architaenioglossa</taxon>
        <taxon>Ampullarioidea</taxon>
        <taxon>Ampullariidae</taxon>
        <taxon>Pomacea</taxon>
    </lineage>
</organism>
<keyword evidence="2" id="KW-0677">Repeat</keyword>
<keyword evidence="9" id="KW-1185">Reference proteome</keyword>
<protein>
    <recommendedName>
        <fullName evidence="7">C2H2-type domain-containing protein</fullName>
    </recommendedName>
</protein>
<evidence type="ECO:0000256" key="4">
    <source>
        <dbReference type="ARBA" id="ARBA00022833"/>
    </source>
</evidence>
<keyword evidence="3 5" id="KW-0863">Zinc-finger</keyword>
<dbReference type="EMBL" id="PZQS01000006">
    <property type="protein sequence ID" value="PVD28690.1"/>
    <property type="molecule type" value="Genomic_DNA"/>
</dbReference>
<keyword evidence="1" id="KW-0479">Metal-binding</keyword>
<feature type="compositionally biased region" description="Basic and acidic residues" evidence="6">
    <location>
        <begin position="233"/>
        <end position="258"/>
    </location>
</feature>
<sequence length="898" mass="98795">MQSYKGASGESTSASLQQVVSEETCGAETACGELQLVSQPSEDNQTHIVMLSGDSAAQSGVVKQQGNLPKESVEVTDMSEPHQGPRVQEEVVNICSVETDIALPEHSDMTGQSSPSENQHTQQEEKITIAAAAEKDEATNVQAVSSTDKVNESGPTFTNAPFTGKASVTRENSSPLATSSYTDRKGISSIITLGSSQNKFSTSGTQTPYHRKSPAEGSVITIRVQPPSISSHSRPDDPLSLKKEKEEMEPVEVVVRDDGQEESSSGGSGDVTEVREDDPSYYSVDEAGVFTCVTCDYKTTKKANFYKHKRKHLGIRPHKCGVCNYSAATSSNLKRHMAIHADLRNYKCSICSLNFRQKIHLERHIKYRHEEKKVKCPLCDYICANENPDLKVHLKRKHASQGDGTGAAAAFTCKECGIVAMSKRDLRQHAKFHTKGPELKLFCQMCSFVTDCESRLRRHMFIHTKEKPFQCGMCDYRGSQKEHVLRHMRSVHNIEIVRKHRPRKEGLTHRVGGEGETSGQRPLDKADYSSDEKIFACNHCTMKFAKLINLYKHLHTQHRDIMPAEQGSTFSCVVCDFRTSSKKNLLVHMRKHNTTDQSPPSHVYSCVLCRYMNPKRRNLFQHMRKKHHIEIILRDDGTTTCFVTNDTFSSTSVSTLQLQNPSNDVSDLVLGEVITTVSQTGSSRDDGSLETGNSAASLPAIVKMEDLAMVVSNPETAGVEGPLIVDAGPEVVEGLSAQSLSQHEAAEAIQGLQALAQHRVVETDTLVEEQVQVMGSDEQNTLVIDPSTLGVVEQLVTPKTEPLEVVEIEESQLLEDVTEATTISEDDAAMLGVPPSTISTLTEEAPDGLQLSAEQLMSLTTGDYLEINGEMYKVEVSMEENTTGSMLTHQVINILPSV</sequence>
<dbReference type="SUPFAM" id="SSF57667">
    <property type="entry name" value="beta-beta-alpha zinc fingers"/>
    <property type="match status" value="4"/>
</dbReference>
<dbReference type="PROSITE" id="PS00028">
    <property type="entry name" value="ZINC_FINGER_C2H2_1"/>
    <property type="match status" value="2"/>
</dbReference>
<feature type="compositionally biased region" description="Basic and acidic residues" evidence="6">
    <location>
        <begin position="504"/>
        <end position="513"/>
    </location>
</feature>
<dbReference type="PROSITE" id="PS50157">
    <property type="entry name" value="ZINC_FINGER_C2H2_2"/>
    <property type="match status" value="7"/>
</dbReference>
<feature type="compositionally biased region" description="Polar residues" evidence="6">
    <location>
        <begin position="140"/>
        <end position="161"/>
    </location>
</feature>
<keyword evidence="4" id="KW-0862">Zinc</keyword>
<evidence type="ECO:0000256" key="1">
    <source>
        <dbReference type="ARBA" id="ARBA00022723"/>
    </source>
</evidence>
<dbReference type="FunFam" id="3.30.160.60:FF:000446">
    <property type="entry name" value="Zinc finger protein"/>
    <property type="match status" value="1"/>
</dbReference>
<feature type="domain" description="C2H2-type" evidence="7">
    <location>
        <begin position="290"/>
        <end position="317"/>
    </location>
</feature>
<comment type="caution">
    <text evidence="8">The sequence shown here is derived from an EMBL/GenBank/DDBJ whole genome shotgun (WGS) entry which is preliminary data.</text>
</comment>
<feature type="domain" description="C2H2-type" evidence="7">
    <location>
        <begin position="469"/>
        <end position="495"/>
    </location>
</feature>
<feature type="domain" description="C2H2-type" evidence="7">
    <location>
        <begin position="535"/>
        <end position="563"/>
    </location>
</feature>
<proteinExistence type="predicted"/>
<dbReference type="PANTHER" id="PTHR24379">
    <property type="entry name" value="KRAB AND ZINC FINGER DOMAIN-CONTAINING"/>
    <property type="match status" value="1"/>
</dbReference>
<dbReference type="Pfam" id="PF00096">
    <property type="entry name" value="zf-C2H2"/>
    <property type="match status" value="3"/>
</dbReference>
<feature type="domain" description="C2H2-type" evidence="7">
    <location>
        <begin position="441"/>
        <end position="468"/>
    </location>
</feature>
<evidence type="ECO:0000259" key="7">
    <source>
        <dbReference type="PROSITE" id="PS50157"/>
    </source>
</evidence>
<dbReference type="SMART" id="SM00355">
    <property type="entry name" value="ZnF_C2H2"/>
    <property type="match status" value="10"/>
</dbReference>
<dbReference type="FunFam" id="3.30.160.60:FF:001601">
    <property type="entry name" value="Uncharacterized protein, isoform A"/>
    <property type="match status" value="1"/>
</dbReference>
<feature type="compositionally biased region" description="Polar residues" evidence="6">
    <location>
        <begin position="169"/>
        <end position="181"/>
    </location>
</feature>
<feature type="region of interest" description="Disordered" evidence="6">
    <location>
        <begin position="197"/>
        <end position="278"/>
    </location>
</feature>
<evidence type="ECO:0000313" key="8">
    <source>
        <dbReference type="EMBL" id="PVD28690.1"/>
    </source>
</evidence>
<dbReference type="GO" id="GO:0008270">
    <property type="term" value="F:zinc ion binding"/>
    <property type="evidence" value="ECO:0007669"/>
    <property type="project" value="UniProtKB-KW"/>
</dbReference>
<feature type="compositionally biased region" description="Basic and acidic residues" evidence="6">
    <location>
        <begin position="122"/>
        <end position="138"/>
    </location>
</feature>
<reference evidence="8 9" key="1">
    <citation type="submission" date="2018-04" db="EMBL/GenBank/DDBJ databases">
        <title>The genome of golden apple snail Pomacea canaliculata provides insight into stress tolerance and invasive adaptation.</title>
        <authorList>
            <person name="Liu C."/>
            <person name="Liu B."/>
            <person name="Ren Y."/>
            <person name="Zhang Y."/>
            <person name="Wang H."/>
            <person name="Li S."/>
            <person name="Jiang F."/>
            <person name="Yin L."/>
            <person name="Zhang G."/>
            <person name="Qian W."/>
            <person name="Fan W."/>
        </authorList>
    </citation>
    <scope>NUCLEOTIDE SEQUENCE [LARGE SCALE GENOMIC DNA]</scope>
    <source>
        <strain evidence="8">SZHN2017</strain>
        <tissue evidence="8">Muscle</tissue>
    </source>
</reference>
<evidence type="ECO:0000256" key="2">
    <source>
        <dbReference type="ARBA" id="ARBA00022737"/>
    </source>
</evidence>
<dbReference type="Gene3D" id="3.30.160.60">
    <property type="entry name" value="Classic Zinc Finger"/>
    <property type="match status" value="5"/>
</dbReference>
<gene>
    <name evidence="8" type="ORF">C0Q70_11284</name>
</gene>
<evidence type="ECO:0000256" key="6">
    <source>
        <dbReference type="SAM" id="MobiDB-lite"/>
    </source>
</evidence>
<feature type="compositionally biased region" description="Polar residues" evidence="6">
    <location>
        <begin position="109"/>
        <end position="121"/>
    </location>
</feature>
<evidence type="ECO:0000256" key="5">
    <source>
        <dbReference type="PROSITE-ProRule" id="PRU00042"/>
    </source>
</evidence>
<feature type="domain" description="C2H2-type" evidence="7">
    <location>
        <begin position="411"/>
        <end position="438"/>
    </location>
</feature>
<feature type="domain" description="C2H2-type" evidence="7">
    <location>
        <begin position="346"/>
        <end position="374"/>
    </location>
</feature>
<dbReference type="InterPro" id="IPR036236">
    <property type="entry name" value="Znf_C2H2_sf"/>
</dbReference>